<proteinExistence type="predicted"/>
<protein>
    <recommendedName>
        <fullName evidence="3">XRE family transcriptional regulator</fullName>
    </recommendedName>
</protein>
<accession>A0ABY7TL31</accession>
<dbReference type="Proteomes" id="UP001220395">
    <property type="component" value="Chromosome"/>
</dbReference>
<evidence type="ECO:0000313" key="2">
    <source>
        <dbReference type="Proteomes" id="UP001220395"/>
    </source>
</evidence>
<organism evidence="1 2">
    <name type="scientific">Sphingomonas naphthae</name>
    <dbReference type="NCBI Taxonomy" id="1813468"/>
    <lineage>
        <taxon>Bacteria</taxon>
        <taxon>Pseudomonadati</taxon>
        <taxon>Pseudomonadota</taxon>
        <taxon>Alphaproteobacteria</taxon>
        <taxon>Sphingomonadales</taxon>
        <taxon>Sphingomonadaceae</taxon>
        <taxon>Sphingomonas</taxon>
    </lineage>
</organism>
<dbReference type="RefSeq" id="WP_273688607.1">
    <property type="nucleotide sequence ID" value="NZ_CP117411.1"/>
</dbReference>
<sequence>MKTGAIHRHYRAASGSDLISALAESLERIKREDNLTDGELGRFLGKSGADQGKAYRTGFAEMPVTSFFRGVEKFDGRFANDALALVGMKLVPLESSAATDRDALPAITGLLHEVAVALADDGKIDDRELMAMRPELESAGRAIDMLRERLRLRSVA</sequence>
<name>A0ABY7TL31_9SPHN</name>
<dbReference type="EMBL" id="CP117411">
    <property type="protein sequence ID" value="WCT73952.1"/>
    <property type="molecule type" value="Genomic_DNA"/>
</dbReference>
<evidence type="ECO:0008006" key="3">
    <source>
        <dbReference type="Google" id="ProtNLM"/>
    </source>
</evidence>
<evidence type="ECO:0000313" key="1">
    <source>
        <dbReference type="EMBL" id="WCT73952.1"/>
    </source>
</evidence>
<gene>
    <name evidence="1" type="ORF">PQ455_01585</name>
</gene>
<keyword evidence="2" id="KW-1185">Reference proteome</keyword>
<reference evidence="1 2" key="1">
    <citation type="submission" date="2023-02" db="EMBL/GenBank/DDBJ databases">
        <title>Genome sequence of Sphingomonas naphthae.</title>
        <authorList>
            <person name="Kim S."/>
            <person name="Heo J."/>
            <person name="Kwon S.-W."/>
        </authorList>
    </citation>
    <scope>NUCLEOTIDE SEQUENCE [LARGE SCALE GENOMIC DNA]</scope>
    <source>
        <strain evidence="1 2">KACC 18716</strain>
    </source>
</reference>